<keyword evidence="3" id="KW-1185">Reference proteome</keyword>
<dbReference type="AlphaFoldDB" id="A0A9P0D0I8"/>
<evidence type="ECO:0000313" key="2">
    <source>
        <dbReference type="EMBL" id="CAH1109823.1"/>
    </source>
</evidence>
<evidence type="ECO:0000313" key="3">
    <source>
        <dbReference type="Proteomes" id="UP001153636"/>
    </source>
</evidence>
<feature type="region of interest" description="Disordered" evidence="1">
    <location>
        <begin position="120"/>
        <end position="144"/>
    </location>
</feature>
<dbReference type="Proteomes" id="UP001153636">
    <property type="component" value="Chromosome 4"/>
</dbReference>
<dbReference type="EMBL" id="OV651816">
    <property type="protein sequence ID" value="CAH1109823.1"/>
    <property type="molecule type" value="Genomic_DNA"/>
</dbReference>
<protein>
    <submittedName>
        <fullName evidence="2">Uncharacterized protein</fullName>
    </submittedName>
</protein>
<organism evidence="2 3">
    <name type="scientific">Psylliodes chrysocephalus</name>
    <dbReference type="NCBI Taxonomy" id="3402493"/>
    <lineage>
        <taxon>Eukaryota</taxon>
        <taxon>Metazoa</taxon>
        <taxon>Ecdysozoa</taxon>
        <taxon>Arthropoda</taxon>
        <taxon>Hexapoda</taxon>
        <taxon>Insecta</taxon>
        <taxon>Pterygota</taxon>
        <taxon>Neoptera</taxon>
        <taxon>Endopterygota</taxon>
        <taxon>Coleoptera</taxon>
        <taxon>Polyphaga</taxon>
        <taxon>Cucujiformia</taxon>
        <taxon>Chrysomeloidea</taxon>
        <taxon>Chrysomelidae</taxon>
        <taxon>Galerucinae</taxon>
        <taxon>Alticini</taxon>
        <taxon>Psylliodes</taxon>
    </lineage>
</organism>
<evidence type="ECO:0000256" key="1">
    <source>
        <dbReference type="SAM" id="MobiDB-lite"/>
    </source>
</evidence>
<accession>A0A9P0D0I8</accession>
<gene>
    <name evidence="2" type="ORF">PSYICH_LOCUS10204</name>
</gene>
<proteinExistence type="predicted"/>
<reference evidence="2" key="1">
    <citation type="submission" date="2022-01" db="EMBL/GenBank/DDBJ databases">
        <authorList>
            <person name="King R."/>
        </authorList>
    </citation>
    <scope>NUCLEOTIDE SEQUENCE</scope>
</reference>
<dbReference type="OrthoDB" id="6808881at2759"/>
<sequence>MPPDNISNDLSNSQLYDLLIKAIKDQTDVLKSEININIQDLSNKVETVDTKNTAKLKNLGVDITNDMPYEDRQVQRVLKVSFRNTKRQNHQARIRGNKLEIDGKFFTLGDLRNLEELVSEDNSSGGSRKRTALTTKRTEGNTKI</sequence>
<name>A0A9P0D0I8_9CUCU</name>